<evidence type="ECO:0000313" key="10">
    <source>
        <dbReference type="EMBL" id="PRZ14998.1"/>
    </source>
</evidence>
<evidence type="ECO:0000313" key="11">
    <source>
        <dbReference type="Proteomes" id="UP000238217"/>
    </source>
</evidence>
<organism evidence="10 11">
    <name type="scientific">Nesterenkonia sandarakina</name>
    <dbReference type="NCBI Taxonomy" id="272918"/>
    <lineage>
        <taxon>Bacteria</taxon>
        <taxon>Bacillati</taxon>
        <taxon>Actinomycetota</taxon>
        <taxon>Actinomycetes</taxon>
        <taxon>Micrococcales</taxon>
        <taxon>Micrococcaceae</taxon>
        <taxon>Nesterenkonia</taxon>
    </lineage>
</organism>
<dbReference type="Pfam" id="PF00762">
    <property type="entry name" value="Ferrochelatase"/>
    <property type="match status" value="1"/>
</dbReference>
<dbReference type="EC" id="4.99.1.9" evidence="7"/>
<keyword evidence="7" id="KW-0963">Cytoplasm</keyword>
<feature type="compositionally biased region" description="Basic and acidic residues" evidence="9">
    <location>
        <begin position="1"/>
        <end position="11"/>
    </location>
</feature>
<dbReference type="Proteomes" id="UP000238217">
    <property type="component" value="Unassembled WGS sequence"/>
</dbReference>
<accession>A0A2T0YIW9</accession>
<feature type="binding site" evidence="7">
    <location>
        <position position="203"/>
    </location>
    <ligand>
        <name>Fe-coproporphyrin III</name>
        <dbReference type="ChEBI" id="CHEBI:68438"/>
    </ligand>
</feature>
<dbReference type="PANTHER" id="PTHR11108:SF1">
    <property type="entry name" value="FERROCHELATASE, MITOCHONDRIAL"/>
    <property type="match status" value="1"/>
</dbReference>
<keyword evidence="7" id="KW-0479">Metal-binding</keyword>
<dbReference type="InterPro" id="IPR033644">
    <property type="entry name" value="Ferrochelatase_C"/>
</dbReference>
<gene>
    <name evidence="7" type="primary">cpfC</name>
    <name evidence="10" type="ORF">BCL67_11097</name>
</gene>
<reference evidence="10 11" key="1">
    <citation type="submission" date="2018-03" db="EMBL/GenBank/DDBJ databases">
        <title>Comparative analysis of microorganisms from saline springs in Andes Mountain Range, Colombia.</title>
        <authorList>
            <person name="Rubin E."/>
        </authorList>
    </citation>
    <scope>NUCLEOTIDE SEQUENCE [LARGE SCALE GENOMIC DNA]</scope>
    <source>
        <strain evidence="10 11">CG 35</strain>
    </source>
</reference>
<feature type="binding site" evidence="7">
    <location>
        <position position="134"/>
    </location>
    <ligand>
        <name>Fe-coproporphyrin III</name>
        <dbReference type="ChEBI" id="CHEBI:68438"/>
    </ligand>
</feature>
<name>A0A2T0YIW9_9MICC</name>
<comment type="pathway">
    <text evidence="1 7">Porphyrin-containing compound metabolism; protoheme biosynthesis.</text>
</comment>
<sequence length="447" mass="48538">MTITPENRESAENSESAEPHQNTRPVHPTETSDHPTEAQADSAVAESSQATPTPGTENKTEGAEAPAPLPVDYAEGTTTDEPSNYDAILLASFGGPEGQDDVIPFLRNVTTGRGIPDERLEEVATHYRANGGISPINQQNRDLKGALEAEVAARQLNIPIYWGNRNWNPFFTETFREMHAAGHRRILALVTSAYNGYSSCGQYREDFSLTLDETGLREEMSVVKVRQFFMDKAFIDPFKDALAAGIADVRAQLEQAGKPDAQPKIVFVTHSIPSRNAEAMGPDRVIEEYGTDVYSAEHLAVARHLMASVPEAAGLEHSLTFQSRSGSPKTPWLEPDINDAITEDAEAGVAGVVVMPIGFVSDHMEVLWDLDTEAKDTAAELGLAYHRAATPGIQEKFVSGLVDVLSEYLKGVNGEPVGFGEQVVPGQWSGICGPCNCTRFRKDVARS</sequence>
<dbReference type="UniPathway" id="UPA00252"/>
<comment type="similarity">
    <text evidence="7 8">Belongs to the ferrochelatase family.</text>
</comment>
<dbReference type="PANTHER" id="PTHR11108">
    <property type="entry name" value="FERROCHELATASE"/>
    <property type="match status" value="1"/>
</dbReference>
<dbReference type="AlphaFoldDB" id="A0A2T0YIW9"/>
<evidence type="ECO:0000256" key="9">
    <source>
        <dbReference type="SAM" id="MobiDB-lite"/>
    </source>
</evidence>
<dbReference type="InterPro" id="IPR001015">
    <property type="entry name" value="Ferrochelatase"/>
</dbReference>
<dbReference type="SUPFAM" id="SSF53800">
    <property type="entry name" value="Chelatase"/>
    <property type="match status" value="1"/>
</dbReference>
<dbReference type="GO" id="GO:0046872">
    <property type="term" value="F:metal ion binding"/>
    <property type="evidence" value="ECO:0007669"/>
    <property type="project" value="UniProtKB-KW"/>
</dbReference>
<proteinExistence type="inferred from homology"/>
<dbReference type="GO" id="GO:0005737">
    <property type="term" value="C:cytoplasm"/>
    <property type="evidence" value="ECO:0007669"/>
    <property type="project" value="UniProtKB-SubCell"/>
</dbReference>
<dbReference type="CDD" id="cd03411">
    <property type="entry name" value="Ferrochelatase_N"/>
    <property type="match status" value="1"/>
</dbReference>
<comment type="catalytic activity">
    <reaction evidence="6">
        <text>Fe-coproporphyrin III + 2 H(+) = coproporphyrin III + Fe(2+)</text>
        <dbReference type="Rhea" id="RHEA:49572"/>
        <dbReference type="ChEBI" id="CHEBI:15378"/>
        <dbReference type="ChEBI" id="CHEBI:29033"/>
        <dbReference type="ChEBI" id="CHEBI:68438"/>
        <dbReference type="ChEBI" id="CHEBI:131725"/>
        <dbReference type="EC" id="4.99.1.9"/>
    </reaction>
    <physiologicalReaction direction="right-to-left" evidence="6">
        <dbReference type="Rhea" id="RHEA:49574"/>
    </physiologicalReaction>
</comment>
<keyword evidence="3 7" id="KW-0350">Heme biosynthesis</keyword>
<evidence type="ECO:0000256" key="1">
    <source>
        <dbReference type="ARBA" id="ARBA00004744"/>
    </source>
</evidence>
<keyword evidence="11" id="KW-1185">Reference proteome</keyword>
<keyword evidence="4 7" id="KW-0456">Lyase</keyword>
<evidence type="ECO:0000256" key="3">
    <source>
        <dbReference type="ARBA" id="ARBA00023133"/>
    </source>
</evidence>
<evidence type="ECO:0000256" key="2">
    <source>
        <dbReference type="ARBA" id="ARBA00023004"/>
    </source>
</evidence>
<comment type="function">
    <text evidence="7">Involved in coproporphyrin-dependent heme b biosynthesis. Catalyzes the insertion of ferrous iron into coproporphyrin III to form Fe-coproporphyrin III.</text>
</comment>
<dbReference type="GO" id="GO:0004325">
    <property type="term" value="F:ferrochelatase activity"/>
    <property type="evidence" value="ECO:0007669"/>
    <property type="project" value="UniProtKB-UniRule"/>
</dbReference>
<evidence type="ECO:0000256" key="7">
    <source>
        <dbReference type="HAMAP-Rule" id="MF_00323"/>
    </source>
</evidence>
<evidence type="ECO:0000256" key="5">
    <source>
        <dbReference type="ARBA" id="ARBA00023244"/>
    </source>
</evidence>
<dbReference type="RefSeq" id="WP_374955642.1">
    <property type="nucleotide sequence ID" value="NZ_PVTY01000010.1"/>
</dbReference>
<dbReference type="EMBL" id="PVTY01000010">
    <property type="protein sequence ID" value="PRZ14998.1"/>
    <property type="molecule type" value="Genomic_DNA"/>
</dbReference>
<protein>
    <recommendedName>
        <fullName evidence="7">Coproporphyrin III ferrochelatase</fullName>
        <ecNumber evidence="7">4.99.1.9</ecNumber>
    </recommendedName>
</protein>
<keyword evidence="5 7" id="KW-0627">Porphyrin biosynthesis</keyword>
<feature type="region of interest" description="Disordered" evidence="9">
    <location>
        <begin position="1"/>
        <end position="82"/>
    </location>
</feature>
<evidence type="ECO:0000256" key="8">
    <source>
        <dbReference type="RuleBase" id="RU004185"/>
    </source>
</evidence>
<dbReference type="CDD" id="cd00419">
    <property type="entry name" value="Ferrochelatase_C"/>
    <property type="match status" value="1"/>
</dbReference>
<evidence type="ECO:0000256" key="4">
    <source>
        <dbReference type="ARBA" id="ARBA00023239"/>
    </source>
</evidence>
<dbReference type="GO" id="GO:0006783">
    <property type="term" value="P:heme biosynthetic process"/>
    <property type="evidence" value="ECO:0007669"/>
    <property type="project" value="UniProtKB-UniRule"/>
</dbReference>
<dbReference type="InterPro" id="IPR033659">
    <property type="entry name" value="Ferrochelatase_N"/>
</dbReference>
<evidence type="ECO:0000256" key="6">
    <source>
        <dbReference type="ARBA" id="ARBA00024536"/>
    </source>
</evidence>
<comment type="subcellular location">
    <subcellularLocation>
        <location evidence="7">Cytoplasm</location>
    </subcellularLocation>
</comment>
<feature type="binding site" evidence="7">
    <location>
        <position position="270"/>
    </location>
    <ligand>
        <name>Fe(2+)</name>
        <dbReference type="ChEBI" id="CHEBI:29033"/>
    </ligand>
</feature>
<feature type="compositionally biased region" description="Polar residues" evidence="9">
    <location>
        <begin position="45"/>
        <end position="57"/>
    </location>
</feature>
<dbReference type="Gene3D" id="3.40.50.1400">
    <property type="match status" value="2"/>
</dbReference>
<comment type="caution">
    <text evidence="7">Lacks conserved residue(s) required for the propagation of feature annotation.</text>
</comment>
<feature type="binding site" evidence="7">
    <location>
        <position position="365"/>
    </location>
    <ligand>
        <name>Fe(2+)</name>
        <dbReference type="ChEBI" id="CHEBI:29033"/>
    </ligand>
</feature>
<comment type="caution">
    <text evidence="10">The sequence shown here is derived from an EMBL/GenBank/DDBJ whole genome shotgun (WGS) entry which is preliminary data.</text>
</comment>
<keyword evidence="2 7" id="KW-0408">Iron</keyword>
<dbReference type="NCBIfam" id="NF000689">
    <property type="entry name" value="PRK00035.2-1"/>
    <property type="match status" value="1"/>
</dbReference>
<dbReference type="HAMAP" id="MF_00323">
    <property type="entry name" value="Ferrochelatase"/>
    <property type="match status" value="1"/>
</dbReference>